<dbReference type="GO" id="GO:0006417">
    <property type="term" value="P:regulation of translation"/>
    <property type="evidence" value="ECO:0007669"/>
    <property type="project" value="UniProtKB-KW"/>
</dbReference>
<dbReference type="Proteomes" id="UP000886808">
    <property type="component" value="Unassembled WGS sequence"/>
</dbReference>
<keyword evidence="4 5" id="KW-0143">Chaperone</keyword>
<dbReference type="InterPro" id="IPR003775">
    <property type="entry name" value="Flagellar_assembly_factor_FliW"/>
</dbReference>
<dbReference type="EMBL" id="DXIE01000028">
    <property type="protein sequence ID" value="HIV62030.1"/>
    <property type="molecule type" value="Genomic_DNA"/>
</dbReference>
<dbReference type="Gene3D" id="2.30.290.10">
    <property type="entry name" value="BH3618-like"/>
    <property type="match status" value="1"/>
</dbReference>
<dbReference type="GO" id="GO:0005737">
    <property type="term" value="C:cytoplasm"/>
    <property type="evidence" value="ECO:0007669"/>
    <property type="project" value="UniProtKB-SubCell"/>
</dbReference>
<evidence type="ECO:0000256" key="5">
    <source>
        <dbReference type="HAMAP-Rule" id="MF_01185"/>
    </source>
</evidence>
<keyword evidence="2 5" id="KW-1005">Bacterial flagellum biogenesis</keyword>
<keyword evidence="6" id="KW-0282">Flagellum</keyword>
<dbReference type="SUPFAM" id="SSF141457">
    <property type="entry name" value="BH3618-like"/>
    <property type="match status" value="1"/>
</dbReference>
<reference evidence="6" key="2">
    <citation type="submission" date="2021-04" db="EMBL/GenBank/DDBJ databases">
        <authorList>
            <person name="Gilroy R."/>
        </authorList>
    </citation>
    <scope>NUCLEOTIDE SEQUENCE</scope>
    <source>
        <strain evidence="6">CHK193-4272</strain>
    </source>
</reference>
<comment type="function">
    <text evidence="5">Acts as an anti-CsrA protein, binds CsrA and prevents it from repressing translation of its target genes, one of which is flagellin. Binds to flagellin and participates in the assembly of the flagellum.</text>
</comment>
<evidence type="ECO:0000256" key="4">
    <source>
        <dbReference type="ARBA" id="ARBA00023186"/>
    </source>
</evidence>
<comment type="caution">
    <text evidence="6">The sequence shown here is derived from an EMBL/GenBank/DDBJ whole genome shotgun (WGS) entry which is preliminary data.</text>
</comment>
<name>A0A9D1PI14_9FIRM</name>
<accession>A0A9D1PI14</accession>
<sequence>MKILTKHFGEVNIDPDTTLHFKDGVFGFEDEKEFALLQFSEEDSFLLSLQSVKTPYLAFTLVNPFMLIPDYKPVLSDDELEQMQVKKSEELCFYNMCRIKKPVSDSTINLRCPIVINDTTRQAKQVILDDYEMRFPLSSLEKRDK</sequence>
<keyword evidence="3 5" id="KW-0810">Translation regulation</keyword>
<evidence type="ECO:0000256" key="1">
    <source>
        <dbReference type="ARBA" id="ARBA00022490"/>
    </source>
</evidence>
<evidence type="ECO:0000256" key="3">
    <source>
        <dbReference type="ARBA" id="ARBA00022845"/>
    </source>
</evidence>
<reference evidence="6" key="1">
    <citation type="journal article" date="2021" name="PeerJ">
        <title>Extensive microbial diversity within the chicken gut microbiome revealed by metagenomics and culture.</title>
        <authorList>
            <person name="Gilroy R."/>
            <person name="Ravi A."/>
            <person name="Getino M."/>
            <person name="Pursley I."/>
            <person name="Horton D.L."/>
            <person name="Alikhan N.F."/>
            <person name="Baker D."/>
            <person name="Gharbi K."/>
            <person name="Hall N."/>
            <person name="Watson M."/>
            <person name="Adriaenssens E.M."/>
            <person name="Foster-Nyarko E."/>
            <person name="Jarju S."/>
            <person name="Secka A."/>
            <person name="Antonio M."/>
            <person name="Oren A."/>
            <person name="Chaudhuri R.R."/>
            <person name="La Ragione R."/>
            <person name="Hildebrand F."/>
            <person name="Pallen M.J."/>
        </authorList>
    </citation>
    <scope>NUCLEOTIDE SEQUENCE</scope>
    <source>
        <strain evidence="6">CHK193-4272</strain>
    </source>
</reference>
<keyword evidence="6" id="KW-0966">Cell projection</keyword>
<gene>
    <name evidence="5 6" type="primary">fliW</name>
    <name evidence="6" type="ORF">H9746_04170</name>
</gene>
<dbReference type="PANTHER" id="PTHR39190">
    <property type="entry name" value="FLAGELLAR ASSEMBLY FACTOR FLIW"/>
    <property type="match status" value="1"/>
</dbReference>
<proteinExistence type="inferred from homology"/>
<comment type="subunit">
    <text evidence="5">Interacts with translational regulator CsrA and flagellin(s).</text>
</comment>
<keyword evidence="6" id="KW-0969">Cilium</keyword>
<dbReference type="HAMAP" id="MF_01185">
    <property type="entry name" value="FliW"/>
    <property type="match status" value="1"/>
</dbReference>
<evidence type="ECO:0000313" key="6">
    <source>
        <dbReference type="EMBL" id="HIV62030.1"/>
    </source>
</evidence>
<evidence type="ECO:0000256" key="2">
    <source>
        <dbReference type="ARBA" id="ARBA00022795"/>
    </source>
</evidence>
<organism evidence="6 7">
    <name type="scientific">Candidatus Butyricicoccus avistercoris</name>
    <dbReference type="NCBI Taxonomy" id="2838518"/>
    <lineage>
        <taxon>Bacteria</taxon>
        <taxon>Bacillati</taxon>
        <taxon>Bacillota</taxon>
        <taxon>Clostridia</taxon>
        <taxon>Eubacteriales</taxon>
        <taxon>Butyricicoccaceae</taxon>
        <taxon>Butyricicoccus</taxon>
    </lineage>
</organism>
<comment type="subcellular location">
    <subcellularLocation>
        <location evidence="5">Cytoplasm</location>
    </subcellularLocation>
</comment>
<comment type="similarity">
    <text evidence="5">Belongs to the FliW family.</text>
</comment>
<evidence type="ECO:0000313" key="7">
    <source>
        <dbReference type="Proteomes" id="UP000886808"/>
    </source>
</evidence>
<dbReference type="InterPro" id="IPR024046">
    <property type="entry name" value="Flagellar_assmbl_FliW_dom_sf"/>
</dbReference>
<dbReference type="GO" id="GO:0044780">
    <property type="term" value="P:bacterial-type flagellum assembly"/>
    <property type="evidence" value="ECO:0007669"/>
    <property type="project" value="UniProtKB-UniRule"/>
</dbReference>
<keyword evidence="1 5" id="KW-0963">Cytoplasm</keyword>
<dbReference type="Pfam" id="PF02623">
    <property type="entry name" value="FliW"/>
    <property type="match status" value="1"/>
</dbReference>
<dbReference type="PANTHER" id="PTHR39190:SF1">
    <property type="entry name" value="FLAGELLAR ASSEMBLY FACTOR FLIW"/>
    <property type="match status" value="1"/>
</dbReference>
<protein>
    <recommendedName>
        <fullName evidence="5">Flagellar assembly factor FliW</fullName>
    </recommendedName>
</protein>
<dbReference type="AlphaFoldDB" id="A0A9D1PI14"/>